<comment type="caution">
    <text evidence="1">The sequence shown here is derived from an EMBL/GenBank/DDBJ whole genome shotgun (WGS) entry which is preliminary data.</text>
</comment>
<evidence type="ECO:0000313" key="1">
    <source>
        <dbReference type="EMBL" id="EUJ23367.1"/>
    </source>
</evidence>
<evidence type="ECO:0008006" key="3">
    <source>
        <dbReference type="Google" id="ProtNLM"/>
    </source>
</evidence>
<gene>
    <name evidence="1" type="ORF">MFLO_16010</name>
</gene>
<accession>A0ABN0RBA3</accession>
<evidence type="ECO:0000313" key="2">
    <source>
        <dbReference type="Proteomes" id="UP000019249"/>
    </source>
</evidence>
<protein>
    <recommendedName>
        <fullName evidence="3">Phage protein</fullName>
    </recommendedName>
</protein>
<dbReference type="RefSeq" id="WP_036098698.1">
    <property type="nucleotide sequence ID" value="NZ_AODF01000075.1"/>
</dbReference>
<reference evidence="1 2" key="1">
    <citation type="journal article" date="2014" name="Int. J. Syst. Evol. Microbiol.">
        <title>Listeria floridensis sp. nov., Listeria aquatica sp. nov., Listeria cornellensis sp. nov., Listeria riparia sp. nov. and Listeria grandensis sp. nov., from agricultural and natural environments.</title>
        <authorList>
            <person name="den Bakker H.C."/>
            <person name="Warchocki S."/>
            <person name="Wright E.M."/>
            <person name="Allred A.F."/>
            <person name="Ahlstrom C."/>
            <person name="Manuel C.S."/>
            <person name="Stasiewicz M.J."/>
            <person name="Burrell A."/>
            <person name="Roof S."/>
            <person name="Strawn L."/>
            <person name="Fortes E.D."/>
            <person name="Nightingale K.K."/>
            <person name="Kephart D."/>
            <person name="Wiedmann M."/>
        </authorList>
    </citation>
    <scope>NUCLEOTIDE SEQUENCE [LARGE SCALE GENOMIC DNA]</scope>
    <source>
        <strain evidence="1 2">FSL S10-1187</strain>
    </source>
</reference>
<dbReference type="Proteomes" id="UP000019249">
    <property type="component" value="Unassembled WGS sequence"/>
</dbReference>
<proteinExistence type="predicted"/>
<organism evidence="1 2">
    <name type="scientific">Listeria floridensis FSL S10-1187</name>
    <dbReference type="NCBI Taxonomy" id="1265817"/>
    <lineage>
        <taxon>Bacteria</taxon>
        <taxon>Bacillati</taxon>
        <taxon>Bacillota</taxon>
        <taxon>Bacilli</taxon>
        <taxon>Bacillales</taxon>
        <taxon>Listeriaceae</taxon>
        <taxon>Listeria</taxon>
    </lineage>
</organism>
<sequence length="66" mass="7711">MKHIWENHLGGLYVEDEYCESNGAYCLQCGDADRYLGAFETVDELIQELLEYDLSEIRSLFEEDTQ</sequence>
<keyword evidence="2" id="KW-1185">Reference proteome</keyword>
<dbReference type="EMBL" id="AODF01000075">
    <property type="protein sequence ID" value="EUJ23367.1"/>
    <property type="molecule type" value="Genomic_DNA"/>
</dbReference>
<name>A0ABN0RBA3_9LIST</name>